<dbReference type="AlphaFoldDB" id="A0A1H3KFJ1"/>
<sequence>MAGVERGFQHDTDVLVRLIDSQLAILRTRCRGAELVLAEQLAAALRDLVVATTRASAVDRARVRAGVHRFVLREGRNGRRGGRPLSADQRMVNEIALHLHRPDLVVTDAPAAPVDQGLLHTV</sequence>
<protein>
    <submittedName>
        <fullName evidence="1">Uncharacterized protein</fullName>
    </submittedName>
</protein>
<dbReference type="EMBL" id="FNPH01000002">
    <property type="protein sequence ID" value="SDY50972.1"/>
    <property type="molecule type" value="Genomic_DNA"/>
</dbReference>
<dbReference type="Proteomes" id="UP000242415">
    <property type="component" value="Unassembled WGS sequence"/>
</dbReference>
<organism evidence="1 2">
    <name type="scientific">Micromonospora pattaloongensis</name>
    <dbReference type="NCBI Taxonomy" id="405436"/>
    <lineage>
        <taxon>Bacteria</taxon>
        <taxon>Bacillati</taxon>
        <taxon>Actinomycetota</taxon>
        <taxon>Actinomycetes</taxon>
        <taxon>Micromonosporales</taxon>
        <taxon>Micromonosporaceae</taxon>
        <taxon>Micromonospora</taxon>
    </lineage>
</organism>
<reference evidence="2" key="1">
    <citation type="submission" date="2016-10" db="EMBL/GenBank/DDBJ databases">
        <authorList>
            <person name="Varghese N."/>
            <person name="Submissions S."/>
        </authorList>
    </citation>
    <scope>NUCLEOTIDE SEQUENCE [LARGE SCALE GENOMIC DNA]</scope>
    <source>
        <strain evidence="2">DSM 45245</strain>
    </source>
</reference>
<name>A0A1H3KFJ1_9ACTN</name>
<gene>
    <name evidence="1" type="ORF">SAMN05444365_102481</name>
</gene>
<evidence type="ECO:0000313" key="1">
    <source>
        <dbReference type="EMBL" id="SDY50972.1"/>
    </source>
</evidence>
<dbReference type="OrthoDB" id="3401729at2"/>
<keyword evidence="2" id="KW-1185">Reference proteome</keyword>
<dbReference type="RefSeq" id="WP_091553912.1">
    <property type="nucleotide sequence ID" value="NZ_FNPH01000002.1"/>
</dbReference>
<evidence type="ECO:0000313" key="2">
    <source>
        <dbReference type="Proteomes" id="UP000242415"/>
    </source>
</evidence>
<accession>A0A1H3KFJ1</accession>
<proteinExistence type="predicted"/>